<evidence type="ECO:0000256" key="1">
    <source>
        <dbReference type="SAM" id="MobiDB-lite"/>
    </source>
</evidence>
<dbReference type="Gene3D" id="3.40.50.2000">
    <property type="entry name" value="Glycogen Phosphorylase B"/>
    <property type="match status" value="1"/>
</dbReference>
<dbReference type="EMBL" id="HBIB01016226">
    <property type="protein sequence ID" value="CAE0248350.1"/>
    <property type="molecule type" value="Transcribed_RNA"/>
</dbReference>
<proteinExistence type="predicted"/>
<dbReference type="AlphaFoldDB" id="A0A7S3D6Q8"/>
<dbReference type="EMBL" id="HBIB01016214">
    <property type="protein sequence ID" value="CAE0248340.1"/>
    <property type="molecule type" value="Transcribed_RNA"/>
</dbReference>
<dbReference type="GO" id="GO:0016740">
    <property type="term" value="F:transferase activity"/>
    <property type="evidence" value="ECO:0007669"/>
    <property type="project" value="InterPro"/>
</dbReference>
<protein>
    <submittedName>
        <fullName evidence="3">Uncharacterized protein</fullName>
    </submittedName>
</protein>
<name>A0A7S3D6Q8_9EUKA</name>
<dbReference type="GO" id="GO:0005886">
    <property type="term" value="C:plasma membrane"/>
    <property type="evidence" value="ECO:0007669"/>
    <property type="project" value="TreeGrafter"/>
</dbReference>
<accession>A0A7S3D6Q8</accession>
<reference evidence="3" key="1">
    <citation type="submission" date="2021-01" db="EMBL/GenBank/DDBJ databases">
        <authorList>
            <person name="Corre E."/>
            <person name="Pelletier E."/>
            <person name="Niang G."/>
            <person name="Scheremetjew M."/>
            <person name="Finn R."/>
            <person name="Kale V."/>
            <person name="Holt S."/>
            <person name="Cochrane G."/>
            <person name="Meng A."/>
            <person name="Brown T."/>
            <person name="Cohen L."/>
        </authorList>
    </citation>
    <scope>NUCLEOTIDE SEQUENCE</scope>
    <source>
        <strain evidence="3">NIES-2562</strain>
    </source>
</reference>
<sequence>MAVKRWMQQNGWKVYLRSEVGGERGDEVEKTRRVSVSGLSESEVGKWGQGKVCLVWDTLGDVDLAYAAANVTIVGGSTRRGAHSPVEAVREGSAVVMGNEVGAAADLSSFFSASHPSSFFACSSTAEVEQRCLSLLLSAHACARWGEEGRTGKAASEGEVEARCEKGGGGQGEKERERAEWMEKRRRDAQSSMKAISHLSLTAAVSHLQQAGVWQEVK</sequence>
<evidence type="ECO:0000313" key="3">
    <source>
        <dbReference type="EMBL" id="CAE0248350.1"/>
    </source>
</evidence>
<feature type="compositionally biased region" description="Basic and acidic residues" evidence="1">
    <location>
        <begin position="160"/>
        <end position="189"/>
    </location>
</feature>
<feature type="region of interest" description="Disordered" evidence="1">
    <location>
        <begin position="153"/>
        <end position="189"/>
    </location>
</feature>
<dbReference type="PANTHER" id="PTHR42755">
    <property type="entry name" value="3-DEOXY-MANNO-OCTULOSONATE CYTIDYLYLTRANSFERASE"/>
    <property type="match status" value="1"/>
</dbReference>
<dbReference type="GO" id="GO:0009245">
    <property type="term" value="P:lipid A biosynthetic process"/>
    <property type="evidence" value="ECO:0007669"/>
    <property type="project" value="TreeGrafter"/>
</dbReference>
<dbReference type="InterPro" id="IPR039901">
    <property type="entry name" value="Kdotransferase"/>
</dbReference>
<dbReference type="PANTHER" id="PTHR42755:SF1">
    <property type="entry name" value="3-DEOXY-D-MANNO-OCTULOSONIC ACID TRANSFERASE, MITOCHONDRIAL-RELATED"/>
    <property type="match status" value="1"/>
</dbReference>
<gene>
    <name evidence="2" type="ORF">PBIL07802_LOCUS10536</name>
    <name evidence="3" type="ORF">PBIL07802_LOCUS10546</name>
</gene>
<evidence type="ECO:0000313" key="2">
    <source>
        <dbReference type="EMBL" id="CAE0248340.1"/>
    </source>
</evidence>
<organism evidence="3">
    <name type="scientific">Palpitomonas bilix</name>
    <dbReference type="NCBI Taxonomy" id="652834"/>
    <lineage>
        <taxon>Eukaryota</taxon>
        <taxon>Eukaryota incertae sedis</taxon>
    </lineage>
</organism>